<name>A0A8G2IWQ0_RHILV</name>
<sequence>MQGLDDMTQRGAGLKAIAAYSAPLEFNMQAAGWISVVSHWLMEIFPDSGLAADWAALSSIELGLPTQTPSSFQRGLAQDRIDQHLRWLANLPTKAALRAMTMPQQVNKESVETGRREVKLSLTSRAVVDPARIEALGQLSSPDFDLSKLIRLCEELNLAFATESYLSMAMLTRAIVDHVPPIFGKQSFAEVASNYGGATLKREFTNLHTTSRNIADLHLHSQIRRKEVLPTITQVDASNSLDVLLAEIIGILTP</sequence>
<proteinExistence type="predicted"/>
<comment type="caution">
    <text evidence="1">The sequence shown here is derived from an EMBL/GenBank/DDBJ whole genome shotgun (WGS) entry which is preliminary data.</text>
</comment>
<accession>A0A8G2IWQ0</accession>
<reference evidence="1 2" key="1">
    <citation type="submission" date="2019-02" db="EMBL/GenBank/DDBJ databases">
        <title>The competitiveness to form nodules shapes the capacities of Rhizobium leguminosarum sv viciae communities to promote symbiosis with specific hosts.</title>
        <authorList>
            <person name="Boivin S."/>
            <person name="Lepetit M."/>
        </authorList>
    </citation>
    <scope>NUCLEOTIDE SEQUENCE [LARGE SCALE GENOMIC DNA]</scope>
    <source>
        <strain evidence="1 2">SPF4F3</strain>
    </source>
</reference>
<gene>
    <name evidence="1" type="ORF">E0H31_28080</name>
</gene>
<dbReference type="EMBL" id="SJLU01000018">
    <property type="protein sequence ID" value="TBX87733.1"/>
    <property type="molecule type" value="Genomic_DNA"/>
</dbReference>
<evidence type="ECO:0000313" key="1">
    <source>
        <dbReference type="EMBL" id="TBX87733.1"/>
    </source>
</evidence>
<dbReference type="AlphaFoldDB" id="A0A8G2IWQ0"/>
<dbReference type="Proteomes" id="UP000291866">
    <property type="component" value="Unassembled WGS sequence"/>
</dbReference>
<evidence type="ECO:0000313" key="2">
    <source>
        <dbReference type="Proteomes" id="UP000291866"/>
    </source>
</evidence>
<organism evidence="1 2">
    <name type="scientific">Rhizobium leguminosarum bv. viciae</name>
    <dbReference type="NCBI Taxonomy" id="387"/>
    <lineage>
        <taxon>Bacteria</taxon>
        <taxon>Pseudomonadati</taxon>
        <taxon>Pseudomonadota</taxon>
        <taxon>Alphaproteobacteria</taxon>
        <taxon>Hyphomicrobiales</taxon>
        <taxon>Rhizobiaceae</taxon>
        <taxon>Rhizobium/Agrobacterium group</taxon>
        <taxon>Rhizobium</taxon>
    </lineage>
</organism>
<protein>
    <submittedName>
        <fullName evidence="1">Uncharacterized protein</fullName>
    </submittedName>
</protein>
<dbReference type="RefSeq" id="WP_050578820.1">
    <property type="nucleotide sequence ID" value="NZ_SJLU01000018.1"/>
</dbReference>